<evidence type="ECO:0000256" key="2">
    <source>
        <dbReference type="ARBA" id="ARBA00022603"/>
    </source>
</evidence>
<protein>
    <recommendedName>
        <fullName evidence="4">DNA methylase N-4/N-6 domain-containing protein</fullName>
    </recommendedName>
</protein>
<gene>
    <name evidence="5" type="ORF">LCGC14_1797050</name>
</gene>
<evidence type="ECO:0000313" key="5">
    <source>
        <dbReference type="EMBL" id="KKM01176.1"/>
    </source>
</evidence>
<keyword evidence="2" id="KW-0489">Methyltransferase</keyword>
<keyword evidence="3" id="KW-0808">Transferase</keyword>
<dbReference type="Pfam" id="PF01555">
    <property type="entry name" value="N6_N4_Mtase"/>
    <property type="match status" value="1"/>
</dbReference>
<evidence type="ECO:0000259" key="4">
    <source>
        <dbReference type="Pfam" id="PF01555"/>
    </source>
</evidence>
<feature type="domain" description="DNA methylase N-4/N-6" evidence="4">
    <location>
        <begin position="30"/>
        <end position="222"/>
    </location>
</feature>
<name>A0A0F9J5I9_9ZZZZ</name>
<dbReference type="PRINTS" id="PR00508">
    <property type="entry name" value="S21N4MTFRASE"/>
</dbReference>
<dbReference type="GO" id="GO:0008170">
    <property type="term" value="F:N-methyltransferase activity"/>
    <property type="evidence" value="ECO:0007669"/>
    <property type="project" value="InterPro"/>
</dbReference>
<dbReference type="AlphaFoldDB" id="A0A0F9J5I9"/>
<reference evidence="5" key="1">
    <citation type="journal article" date="2015" name="Nature">
        <title>Complex archaea that bridge the gap between prokaryotes and eukaryotes.</title>
        <authorList>
            <person name="Spang A."/>
            <person name="Saw J.H."/>
            <person name="Jorgensen S.L."/>
            <person name="Zaremba-Niedzwiedzka K."/>
            <person name="Martijn J."/>
            <person name="Lind A.E."/>
            <person name="van Eijk R."/>
            <person name="Schleper C."/>
            <person name="Guy L."/>
            <person name="Ettema T.J."/>
        </authorList>
    </citation>
    <scope>NUCLEOTIDE SEQUENCE</scope>
</reference>
<dbReference type="EMBL" id="LAZR01017256">
    <property type="protein sequence ID" value="KKM01176.1"/>
    <property type="molecule type" value="Genomic_DNA"/>
</dbReference>
<evidence type="ECO:0000256" key="3">
    <source>
        <dbReference type="ARBA" id="ARBA00022679"/>
    </source>
</evidence>
<dbReference type="PANTHER" id="PTHR13370">
    <property type="entry name" value="RNA METHYLASE-RELATED"/>
    <property type="match status" value="1"/>
</dbReference>
<dbReference type="PROSITE" id="PS00092">
    <property type="entry name" value="N6_MTASE"/>
    <property type="match status" value="1"/>
</dbReference>
<dbReference type="GO" id="GO:0032259">
    <property type="term" value="P:methylation"/>
    <property type="evidence" value="ECO:0007669"/>
    <property type="project" value="UniProtKB-KW"/>
</dbReference>
<dbReference type="GO" id="GO:0003677">
    <property type="term" value="F:DNA binding"/>
    <property type="evidence" value="ECO:0007669"/>
    <property type="project" value="InterPro"/>
</dbReference>
<dbReference type="InterPro" id="IPR002052">
    <property type="entry name" value="DNA_methylase_N6_adenine_CS"/>
</dbReference>
<dbReference type="InterPro" id="IPR029063">
    <property type="entry name" value="SAM-dependent_MTases_sf"/>
</dbReference>
<proteinExistence type="inferred from homology"/>
<accession>A0A0F9J5I9</accession>
<organism evidence="5">
    <name type="scientific">marine sediment metagenome</name>
    <dbReference type="NCBI Taxonomy" id="412755"/>
    <lineage>
        <taxon>unclassified sequences</taxon>
        <taxon>metagenomes</taxon>
        <taxon>ecological metagenomes</taxon>
    </lineage>
</organism>
<evidence type="ECO:0000256" key="1">
    <source>
        <dbReference type="ARBA" id="ARBA00006594"/>
    </source>
</evidence>
<comment type="caution">
    <text evidence="5">The sequence shown here is derived from an EMBL/GenBank/DDBJ whole genome shotgun (WGS) entry which is preliminary data.</text>
</comment>
<dbReference type="Gene3D" id="3.40.50.150">
    <property type="entry name" value="Vaccinia Virus protein VP39"/>
    <property type="match status" value="1"/>
</dbReference>
<comment type="similarity">
    <text evidence="1">Belongs to the N(4)/N(6)-methyltransferase family.</text>
</comment>
<dbReference type="InterPro" id="IPR001091">
    <property type="entry name" value="RM_Methyltransferase"/>
</dbReference>
<dbReference type="PANTHER" id="PTHR13370:SF24">
    <property type="entry name" value="TYPE III RESTRICTION-MODIFICATION ENZYME STYLTI MOD SUBUNIT"/>
    <property type="match status" value="1"/>
</dbReference>
<dbReference type="SUPFAM" id="SSF53335">
    <property type="entry name" value="S-adenosyl-L-methionine-dependent methyltransferases"/>
    <property type="match status" value="1"/>
</dbReference>
<sequence length="233" mass="27016">MSQGALFAQDNQIVLSDYIAYLIHLPPQSVDLIVTDPPYASLEKHKAVGTTTRLDSHWFPIIPNEAYPRFFQLMWTLLKPNSHFYMFCDDETSDIAVRDGKAAGFTYWKRIVWDKARMGMGYHYRNSYEFILFFEKGKRNLNSRGIRDVLSFKRIQRKHDHPDFYPTEKPVELLELLVTQSSQPGELVLDPFLGSGSTVVAAKQLGRRYWGCDIQERSIELTTRRLAECTTQI</sequence>
<dbReference type="InterPro" id="IPR002941">
    <property type="entry name" value="DNA_methylase_N4/N6"/>
</dbReference>
<dbReference type="GO" id="GO:0005737">
    <property type="term" value="C:cytoplasm"/>
    <property type="evidence" value="ECO:0007669"/>
    <property type="project" value="TreeGrafter"/>
</dbReference>